<name>A0A183G3P7_HELPZ</name>
<dbReference type="Gene3D" id="2.160.20.70">
    <property type="match status" value="1"/>
</dbReference>
<dbReference type="Pfam" id="PF07986">
    <property type="entry name" value="TBCC"/>
    <property type="match status" value="1"/>
</dbReference>
<dbReference type="InterPro" id="IPR016098">
    <property type="entry name" value="CAP/MinC_C"/>
</dbReference>
<keyword evidence="2" id="KW-1185">Reference proteome</keyword>
<evidence type="ECO:0000313" key="2">
    <source>
        <dbReference type="Proteomes" id="UP000050761"/>
    </source>
</evidence>
<dbReference type="InterPro" id="IPR027684">
    <property type="entry name" value="TBCC"/>
</dbReference>
<sequence>LEGCGWSAKRIQEALELLRKASLDASGGGSVFSFSDKECRIVTGEDGFDVKLKDIKNCQLSFLFRPSTVHIQVIGYDCSFRVCQRLLHLFADVFRSQVFATAQQLRIHNSHDLRLHVGVRAAVVIESCKMIRMAPYRLSQSSVPYVFPFFTQD</sequence>
<dbReference type="PANTHER" id="PTHR15139">
    <property type="entry name" value="TUBULIN FOLDING COFACTOR C"/>
    <property type="match status" value="1"/>
</dbReference>
<reference evidence="3" key="1">
    <citation type="submission" date="2019-09" db="UniProtKB">
        <authorList>
            <consortium name="WormBaseParasite"/>
        </authorList>
    </citation>
    <scope>IDENTIFICATION</scope>
</reference>
<dbReference type="Proteomes" id="UP000050761">
    <property type="component" value="Unassembled WGS sequence"/>
</dbReference>
<dbReference type="InterPro" id="IPR012945">
    <property type="entry name" value="Tubulin-bd_cofactor_C_dom"/>
</dbReference>
<dbReference type="AlphaFoldDB" id="A0A183G3P7"/>
<dbReference type="GO" id="GO:0005737">
    <property type="term" value="C:cytoplasm"/>
    <property type="evidence" value="ECO:0007669"/>
    <property type="project" value="TreeGrafter"/>
</dbReference>
<proteinExistence type="predicted"/>
<feature type="domain" description="Tubulin binding cofactor C-like" evidence="1">
    <location>
        <begin position="49"/>
        <end position="141"/>
    </location>
</feature>
<evidence type="ECO:0000259" key="1">
    <source>
        <dbReference type="Pfam" id="PF07986"/>
    </source>
</evidence>
<evidence type="ECO:0000313" key="3">
    <source>
        <dbReference type="WBParaSite" id="HPBE_0001604501-mRNA-1"/>
    </source>
</evidence>
<dbReference type="PANTHER" id="PTHR15139:SF0">
    <property type="entry name" value="TUBULIN-SPECIFIC CHAPERONE C"/>
    <property type="match status" value="1"/>
</dbReference>
<dbReference type="GO" id="GO:0007021">
    <property type="term" value="P:tubulin complex assembly"/>
    <property type="evidence" value="ECO:0007669"/>
    <property type="project" value="TreeGrafter"/>
</dbReference>
<protein>
    <submittedName>
        <fullName evidence="3">TBCC domain-containing protein</fullName>
    </submittedName>
</protein>
<accession>A0A183G3P7</accession>
<dbReference type="WBParaSite" id="HPBE_0001604501-mRNA-1">
    <property type="protein sequence ID" value="HPBE_0001604501-mRNA-1"/>
    <property type="gene ID" value="HPBE_0001604501"/>
</dbReference>
<dbReference type="GO" id="GO:0007023">
    <property type="term" value="P:post-chaperonin tubulin folding pathway"/>
    <property type="evidence" value="ECO:0007669"/>
    <property type="project" value="InterPro"/>
</dbReference>
<organism evidence="2 3">
    <name type="scientific">Heligmosomoides polygyrus</name>
    <name type="common">Parasitic roundworm</name>
    <dbReference type="NCBI Taxonomy" id="6339"/>
    <lineage>
        <taxon>Eukaryota</taxon>
        <taxon>Metazoa</taxon>
        <taxon>Ecdysozoa</taxon>
        <taxon>Nematoda</taxon>
        <taxon>Chromadorea</taxon>
        <taxon>Rhabditida</taxon>
        <taxon>Rhabditina</taxon>
        <taxon>Rhabditomorpha</taxon>
        <taxon>Strongyloidea</taxon>
        <taxon>Heligmosomidae</taxon>
        <taxon>Heligmosomoides</taxon>
    </lineage>
</organism>